<evidence type="ECO:0000259" key="1">
    <source>
        <dbReference type="PROSITE" id="PS50011"/>
    </source>
</evidence>
<reference evidence="2" key="1">
    <citation type="submission" date="2017-07" db="EMBL/GenBank/DDBJ databases">
        <title>Taro Niue Genome Assembly and Annotation.</title>
        <authorList>
            <person name="Atibalentja N."/>
            <person name="Keating K."/>
            <person name="Fields C.J."/>
        </authorList>
    </citation>
    <scope>NUCLEOTIDE SEQUENCE</scope>
    <source>
        <strain evidence="2">Niue_2</strain>
        <tissue evidence="2">Leaf</tissue>
    </source>
</reference>
<evidence type="ECO:0000313" key="2">
    <source>
        <dbReference type="EMBL" id="MQL88160.1"/>
    </source>
</evidence>
<name>A0A843V2X1_COLES</name>
<evidence type="ECO:0000313" key="3">
    <source>
        <dbReference type="Proteomes" id="UP000652761"/>
    </source>
</evidence>
<dbReference type="Proteomes" id="UP000652761">
    <property type="component" value="Unassembled WGS sequence"/>
</dbReference>
<dbReference type="GO" id="GO:0005524">
    <property type="term" value="F:ATP binding"/>
    <property type="evidence" value="ECO:0007669"/>
    <property type="project" value="InterPro"/>
</dbReference>
<dbReference type="GO" id="GO:0004672">
    <property type="term" value="F:protein kinase activity"/>
    <property type="evidence" value="ECO:0007669"/>
    <property type="project" value="InterPro"/>
</dbReference>
<keyword evidence="3" id="KW-1185">Reference proteome</keyword>
<sequence>MSRRHRRATFTTAVHAVGGSYCRGKDPPFLIRHRQPPRPFIVPLSLPLSFSLYCVWPSGRGFSARGGPLATVVPSEDPPAVGVGAVPGCLAGPLLLPPLLPTTQRKHPEEEEGWRSAPRSTWDLSGTMHPVTSAHYARALAWGSTSAQCASRPLLGLFDLYFGLFSCRFPCVVIPTVPVGRPGVGGRFVKPCGGQAHPALRLTSLHPVLWHLRACPSARSAFVVVTISRDPHPCGPLEGSLQATSASIECFSGKRGKQCWIAALSHLQSSLSWSGSRGVWSVAVWANYFFLSASPYSVPEPCREDRCGTVVRPNYSLWLCFIHASHSDGRRDLDLWSSGKTPLGAPDYRLVECRVRGECGPWFARAGGTVDDGVAGGGLPCEEDSCRQVRCGALGRRRLHFRLHVFSLWLRESIYGVAFTGAGLLSAGPMEGLLPFPGTPILVGPLRVVSEPRVRPSSVSPDGGASSSSSRVGWLPHQVHISNNDLPDGVVVHWDMKPDNMLLGDDLWVKLSDFEVSTVLVPSEITHISTDVKGMCDYITPEYFSVG</sequence>
<dbReference type="PROSITE" id="PS00108">
    <property type="entry name" value="PROTEIN_KINASE_ST"/>
    <property type="match status" value="1"/>
</dbReference>
<organism evidence="2 3">
    <name type="scientific">Colocasia esculenta</name>
    <name type="common">Wild taro</name>
    <name type="synonym">Arum esculentum</name>
    <dbReference type="NCBI Taxonomy" id="4460"/>
    <lineage>
        <taxon>Eukaryota</taxon>
        <taxon>Viridiplantae</taxon>
        <taxon>Streptophyta</taxon>
        <taxon>Embryophyta</taxon>
        <taxon>Tracheophyta</taxon>
        <taxon>Spermatophyta</taxon>
        <taxon>Magnoliopsida</taxon>
        <taxon>Liliopsida</taxon>
        <taxon>Araceae</taxon>
        <taxon>Aroideae</taxon>
        <taxon>Colocasieae</taxon>
        <taxon>Colocasia</taxon>
    </lineage>
</organism>
<dbReference type="EMBL" id="NMUH01001034">
    <property type="protein sequence ID" value="MQL88160.1"/>
    <property type="molecule type" value="Genomic_DNA"/>
</dbReference>
<accession>A0A843V2X1</accession>
<dbReference type="InterPro" id="IPR008271">
    <property type="entry name" value="Ser/Thr_kinase_AS"/>
</dbReference>
<dbReference type="Gene3D" id="1.10.510.10">
    <property type="entry name" value="Transferase(Phosphotransferase) domain 1"/>
    <property type="match status" value="1"/>
</dbReference>
<dbReference type="AlphaFoldDB" id="A0A843V2X1"/>
<comment type="caution">
    <text evidence="2">The sequence shown here is derived from an EMBL/GenBank/DDBJ whole genome shotgun (WGS) entry which is preliminary data.</text>
</comment>
<dbReference type="SUPFAM" id="SSF56112">
    <property type="entry name" value="Protein kinase-like (PK-like)"/>
    <property type="match status" value="1"/>
</dbReference>
<dbReference type="InterPro" id="IPR011009">
    <property type="entry name" value="Kinase-like_dom_sf"/>
</dbReference>
<dbReference type="InterPro" id="IPR000719">
    <property type="entry name" value="Prot_kinase_dom"/>
</dbReference>
<proteinExistence type="predicted"/>
<gene>
    <name evidence="2" type="ORF">Taro_020716</name>
</gene>
<protein>
    <recommendedName>
        <fullName evidence="1">Protein kinase domain-containing protein</fullName>
    </recommendedName>
</protein>
<dbReference type="PROSITE" id="PS50011">
    <property type="entry name" value="PROTEIN_KINASE_DOM"/>
    <property type="match status" value="1"/>
</dbReference>
<feature type="domain" description="Protein kinase" evidence="1">
    <location>
        <begin position="348"/>
        <end position="547"/>
    </location>
</feature>